<protein>
    <submittedName>
        <fullName evidence="2">Uncharacterized protein</fullName>
    </submittedName>
</protein>
<keyword evidence="1" id="KW-0812">Transmembrane</keyword>
<name>A0ABU4V5K2_9PSEU</name>
<dbReference type="RefSeq" id="WP_319979131.1">
    <property type="nucleotide sequence ID" value="NZ_JAXAVU010000013.1"/>
</dbReference>
<evidence type="ECO:0000256" key="1">
    <source>
        <dbReference type="SAM" id="Phobius"/>
    </source>
</evidence>
<keyword evidence="1" id="KW-1133">Transmembrane helix</keyword>
<dbReference type="Proteomes" id="UP001285352">
    <property type="component" value="Unassembled WGS sequence"/>
</dbReference>
<accession>A0ABU4V5K2</accession>
<proteinExistence type="predicted"/>
<keyword evidence="3" id="KW-1185">Reference proteome</keyword>
<organism evidence="2 3">
    <name type="scientific">Lentzea sokolovensis</name>
    <dbReference type="NCBI Taxonomy" id="3095429"/>
    <lineage>
        <taxon>Bacteria</taxon>
        <taxon>Bacillati</taxon>
        <taxon>Actinomycetota</taxon>
        <taxon>Actinomycetes</taxon>
        <taxon>Pseudonocardiales</taxon>
        <taxon>Pseudonocardiaceae</taxon>
        <taxon>Lentzea</taxon>
    </lineage>
</organism>
<evidence type="ECO:0000313" key="2">
    <source>
        <dbReference type="EMBL" id="MDX8147070.1"/>
    </source>
</evidence>
<reference evidence="2 3" key="2">
    <citation type="submission" date="2023-11" db="EMBL/GenBank/DDBJ databases">
        <authorList>
            <person name="Lara A.C."/>
            <person name="Chronakova A."/>
        </authorList>
    </citation>
    <scope>NUCLEOTIDE SEQUENCE [LARGE SCALE GENOMIC DNA]</scope>
    <source>
        <strain evidence="2 3">BCCO 10_0061</strain>
    </source>
</reference>
<dbReference type="EMBL" id="JAXAVU010000013">
    <property type="protein sequence ID" value="MDX8147070.1"/>
    <property type="molecule type" value="Genomic_DNA"/>
</dbReference>
<reference evidence="2 3" key="1">
    <citation type="submission" date="2023-11" db="EMBL/GenBank/DDBJ databases">
        <title>Lentzea sokolovensis, sp. nov., Lentzea kristufkii, sp. nov., and Lentzea miocenensis, sp. nov., rare actinobacteria from Sokolov Coal Basin, Miocene lacustrine sediment, Czech Republic.</title>
        <authorList>
            <person name="Lara A."/>
            <person name="Kotroba L."/>
            <person name="Nouioui I."/>
            <person name="Neumann-Schaal M."/>
            <person name="Mast Y."/>
            <person name="Chronakova A."/>
        </authorList>
    </citation>
    <scope>NUCLEOTIDE SEQUENCE [LARGE SCALE GENOMIC DNA]</scope>
    <source>
        <strain evidence="2 3">BCCO 10_0061</strain>
    </source>
</reference>
<sequence length="202" mass="21407">MTTPPTPPDGPRDLWAPPAAALPPHGHPAAFVPPRRTFRASRVIAACLGGLVLVALVLGASLLRGDDSPGTAVGDCVKLTGTETAMRYEKVSCDGRLHNYTVSRVLGSRSGDCGEAPYSYTTYDSRKDLSEHLCLIPVFFDGECYDFTSHLAENKRVACGTAGATKMRVLTNVADEAACGPESSKAMAFKETNTTYCFTAGS</sequence>
<gene>
    <name evidence="2" type="ORF">SK854_33510</name>
</gene>
<comment type="caution">
    <text evidence="2">The sequence shown here is derived from an EMBL/GenBank/DDBJ whole genome shotgun (WGS) entry which is preliminary data.</text>
</comment>
<keyword evidence="1" id="KW-0472">Membrane</keyword>
<feature type="transmembrane region" description="Helical" evidence="1">
    <location>
        <begin position="43"/>
        <end position="63"/>
    </location>
</feature>
<evidence type="ECO:0000313" key="3">
    <source>
        <dbReference type="Proteomes" id="UP001285352"/>
    </source>
</evidence>